<dbReference type="OrthoDB" id="9775794at2"/>
<gene>
    <name evidence="3" type="ORF">EJA12_06395</name>
    <name evidence="4" type="ORF">SAMN04488126_12128</name>
</gene>
<dbReference type="SUPFAM" id="SSF52096">
    <property type="entry name" value="ClpP/crotonase"/>
    <property type="match status" value="1"/>
</dbReference>
<dbReference type="InterPro" id="IPR029045">
    <property type="entry name" value="ClpP/crotonase-like_dom_sf"/>
</dbReference>
<evidence type="ECO:0000313" key="5">
    <source>
        <dbReference type="Proteomes" id="UP000198823"/>
    </source>
</evidence>
<dbReference type="PANTHER" id="PTHR11941">
    <property type="entry name" value="ENOYL-COA HYDRATASE-RELATED"/>
    <property type="match status" value="1"/>
</dbReference>
<dbReference type="InterPro" id="IPR018376">
    <property type="entry name" value="Enoyl-CoA_hyd/isom_CS"/>
</dbReference>
<organism evidence="4 5">
    <name type="scientific">Bhargavaea beijingensis</name>
    <dbReference type="NCBI Taxonomy" id="426756"/>
    <lineage>
        <taxon>Bacteria</taxon>
        <taxon>Bacillati</taxon>
        <taxon>Bacillota</taxon>
        <taxon>Bacilli</taxon>
        <taxon>Bacillales</taxon>
        <taxon>Caryophanaceae</taxon>
        <taxon>Bhargavaea</taxon>
    </lineage>
</organism>
<dbReference type="Pfam" id="PF00378">
    <property type="entry name" value="ECH_1"/>
    <property type="match status" value="1"/>
</dbReference>
<reference evidence="3 6" key="2">
    <citation type="submission" date="2018-12" db="EMBL/GenBank/DDBJ databases">
        <title>Comparitive functional genomics of dry heat resistant strains isolated from the viking spacecraft.</title>
        <authorList>
            <person name="Seuylemezian A."/>
            <person name="Vaishampayan P."/>
        </authorList>
    </citation>
    <scope>NUCLEOTIDE SEQUENCE [LARGE SCALE GENOMIC DNA]</scope>
    <source>
        <strain evidence="3 6">M6-11</strain>
    </source>
</reference>
<name>A0A1G7FV80_9BACL</name>
<dbReference type="STRING" id="426756.SAMN04488126_12128"/>
<dbReference type="InterPro" id="IPR001753">
    <property type="entry name" value="Enoyl-CoA_hydra/iso"/>
</dbReference>
<accession>A0A1G7FV80</accession>
<proteinExistence type="inferred from homology"/>
<dbReference type="PANTHER" id="PTHR11941:SF54">
    <property type="entry name" value="ENOYL-COA HYDRATASE, MITOCHONDRIAL"/>
    <property type="match status" value="1"/>
</dbReference>
<dbReference type="GO" id="GO:0006635">
    <property type="term" value="P:fatty acid beta-oxidation"/>
    <property type="evidence" value="ECO:0007669"/>
    <property type="project" value="TreeGrafter"/>
</dbReference>
<dbReference type="RefSeq" id="WP_092098319.1">
    <property type="nucleotide sequence ID" value="NZ_FNAR01000021.1"/>
</dbReference>
<protein>
    <submittedName>
        <fullName evidence="3 4">Enoyl-CoA hydratase</fullName>
    </submittedName>
</protein>
<keyword evidence="6" id="KW-1185">Reference proteome</keyword>
<comment type="similarity">
    <text evidence="1 2">Belongs to the enoyl-CoA hydratase/isomerase family.</text>
</comment>
<dbReference type="EMBL" id="RWGW01000008">
    <property type="protein sequence ID" value="RSK33769.1"/>
    <property type="molecule type" value="Genomic_DNA"/>
</dbReference>
<evidence type="ECO:0000313" key="6">
    <source>
        <dbReference type="Proteomes" id="UP000272481"/>
    </source>
</evidence>
<dbReference type="Gene3D" id="3.90.226.10">
    <property type="entry name" value="2-enoyl-CoA Hydratase, Chain A, domain 1"/>
    <property type="match status" value="1"/>
</dbReference>
<sequence>MPDLLFDHQNGIASITLNRPKALNAFSGEMLDLWIEALEEVRDSDEIRVLIVQGAGKGFCSGGDIKEMIAGQGFYKSDKDQISSGLKRKNSLWKKVQRIPLLLEEIDKPVIAKIHGPAFGAGLDMALMCDIRIAGESATLSESYVKVGLVPGDGGAYFLPKLAGLDMALHMLWTGEAITAQEAKERGIVSFVVSDEELNSYTQAYAERLAAGPQQAIQLIKRAVYANRDMSLRSSLDFISSKMGLIMEEADFKEGVQAVIEKRKPVFNAKDEEVRA</sequence>
<evidence type="ECO:0000313" key="4">
    <source>
        <dbReference type="EMBL" id="SDE79764.1"/>
    </source>
</evidence>
<reference evidence="4 5" key="1">
    <citation type="submission" date="2016-10" db="EMBL/GenBank/DDBJ databases">
        <authorList>
            <person name="de Groot N.N."/>
        </authorList>
    </citation>
    <scope>NUCLEOTIDE SEQUENCE [LARGE SCALE GENOMIC DNA]</scope>
    <source>
        <strain evidence="4 5">CGMCC 1.6762</strain>
    </source>
</reference>
<dbReference type="AlphaFoldDB" id="A0A1G7FV80"/>
<dbReference type="PROSITE" id="PS00166">
    <property type="entry name" value="ENOYL_COA_HYDRATASE"/>
    <property type="match status" value="1"/>
</dbReference>
<evidence type="ECO:0000313" key="3">
    <source>
        <dbReference type="EMBL" id="RSK33769.1"/>
    </source>
</evidence>
<dbReference type="EMBL" id="FNAR01000021">
    <property type="protein sequence ID" value="SDE79764.1"/>
    <property type="molecule type" value="Genomic_DNA"/>
</dbReference>
<dbReference type="Proteomes" id="UP000198823">
    <property type="component" value="Unassembled WGS sequence"/>
</dbReference>
<dbReference type="Proteomes" id="UP000272481">
    <property type="component" value="Unassembled WGS sequence"/>
</dbReference>
<evidence type="ECO:0000256" key="2">
    <source>
        <dbReference type="RuleBase" id="RU003707"/>
    </source>
</evidence>
<dbReference type="GO" id="GO:0003824">
    <property type="term" value="F:catalytic activity"/>
    <property type="evidence" value="ECO:0007669"/>
    <property type="project" value="InterPro"/>
</dbReference>
<evidence type="ECO:0000256" key="1">
    <source>
        <dbReference type="ARBA" id="ARBA00005254"/>
    </source>
</evidence>
<dbReference type="CDD" id="cd06558">
    <property type="entry name" value="crotonase-like"/>
    <property type="match status" value="1"/>
</dbReference>